<proteinExistence type="inferred from homology"/>
<gene>
    <name evidence="6" type="primary">RhA3GT</name>
</gene>
<dbReference type="InterPro" id="IPR035595">
    <property type="entry name" value="UDP_glycos_trans_CS"/>
</dbReference>
<evidence type="ECO:0000313" key="6">
    <source>
        <dbReference type="EMBL" id="BAF80946.1"/>
    </source>
</evidence>
<evidence type="ECO:0000256" key="1">
    <source>
        <dbReference type="ARBA" id="ARBA00009995"/>
    </source>
</evidence>
<dbReference type="FunFam" id="3.40.50.2000:FF:000060">
    <property type="entry name" value="Glycosyltransferase"/>
    <property type="match status" value="1"/>
</dbReference>
<dbReference type="GO" id="GO:0047213">
    <property type="term" value="F:anthocyanidin 3-O-glucosyltransferase activity"/>
    <property type="evidence" value="ECO:0007669"/>
    <property type="project" value="UniProtKB-ARBA"/>
</dbReference>
<dbReference type="Pfam" id="PF00201">
    <property type="entry name" value="UDPGT"/>
    <property type="match status" value="1"/>
</dbReference>
<dbReference type="EC" id="2.4.1.-" evidence="5"/>
<accession>A8CDW6</accession>
<dbReference type="CDD" id="cd03784">
    <property type="entry name" value="GT1_Gtf-like"/>
    <property type="match status" value="1"/>
</dbReference>
<protein>
    <recommendedName>
        <fullName evidence="5">Glycosyltransferase</fullName>
        <ecNumber evidence="5">2.4.1.-</ecNumber>
    </recommendedName>
</protein>
<sequence length="468" mass="50694">MAPASNQVGGHVAVLAFPFSTHAAPLLNIVCRLAAAAPNTLFSFFNTKQSNSSILASNTSSILRNSNVRVCEVADGVPEGYVFVGKPQEDIELFMKAAPDNFRRCLEASVAETGREVSCLVTDAFFWFGAHMADDLGGLPWVPFWTAGPASLSAHVHTDLIRNTTSMGGHDGKETITAVTAGMSKVRPQDLPEGIIFGKLDSLFSRMLHQMGLMLPLATAVFINSFEELDPVITNDLKSKFKRYLNVGPFDLLESPAPAATTTLQTGDVVVGDGCLSWLDKQKAASVVYVSFGSVTRPSPEELMALAEALEASRVPFLWSLRNNLMTPKLDEFISKAELNGMVVPWVPQPQVLAHGSVGAFVTHCGWNSVLESLAGGVPMICRPFFGDQKLNARMVEDEWKIGLKLEGGVFTKNGMLKSLDILLSQKKGNIMRDTINTFKQLAQQAVEPKGSSTRNFESLLEVISTAN</sequence>
<dbReference type="Gene3D" id="3.40.50.2000">
    <property type="entry name" value="Glycogen Phosphorylase B"/>
    <property type="match status" value="2"/>
</dbReference>
<reference evidence="6" key="1">
    <citation type="submission" date="2007-02" db="EMBL/GenBank/DDBJ databases">
        <title>Direct submission.</title>
        <authorList>
            <person name="Mizutani M."/>
        </authorList>
    </citation>
    <scope>NUCLEOTIDE SEQUENCE</scope>
</reference>
<dbReference type="PROSITE" id="PS00375">
    <property type="entry name" value="UDPGT"/>
    <property type="match status" value="1"/>
</dbReference>
<dbReference type="PANTHER" id="PTHR11926">
    <property type="entry name" value="GLUCOSYL/GLUCURONOSYL TRANSFERASES"/>
    <property type="match status" value="1"/>
</dbReference>
<dbReference type="GO" id="GO:0031542">
    <property type="term" value="P:positive regulation of anthocyanin biosynthetic process"/>
    <property type="evidence" value="ECO:0007669"/>
    <property type="project" value="UniProtKB-ARBA"/>
</dbReference>
<dbReference type="GO" id="GO:0033485">
    <property type="term" value="P:cyanidin 3-O-glucoside biosynthetic process"/>
    <property type="evidence" value="ECO:0007669"/>
    <property type="project" value="UniProtKB-ARBA"/>
</dbReference>
<evidence type="ECO:0000256" key="2">
    <source>
        <dbReference type="ARBA" id="ARBA00022676"/>
    </source>
</evidence>
<organism evidence="6">
    <name type="scientific">Rosa hybrid cultivar</name>
    <dbReference type="NCBI Taxonomy" id="128735"/>
    <lineage>
        <taxon>Eukaryota</taxon>
        <taxon>Viridiplantae</taxon>
        <taxon>Streptophyta</taxon>
        <taxon>Embryophyta</taxon>
        <taxon>Tracheophyta</taxon>
        <taxon>Spermatophyta</taxon>
        <taxon>Magnoliopsida</taxon>
        <taxon>eudicotyledons</taxon>
        <taxon>Gunneridae</taxon>
        <taxon>Pentapetalae</taxon>
        <taxon>rosids</taxon>
        <taxon>fabids</taxon>
        <taxon>Rosales</taxon>
        <taxon>Rosaceae</taxon>
        <taxon>Rosoideae</taxon>
        <taxon>Rosoideae incertae sedis</taxon>
        <taxon>Rosa</taxon>
    </lineage>
</organism>
<dbReference type="EMBL" id="AB292796">
    <property type="protein sequence ID" value="BAF80946.1"/>
    <property type="molecule type" value="Genomic_DNA"/>
</dbReference>
<dbReference type="PANTHER" id="PTHR11926:SF1560">
    <property type="entry name" value="UDP-GLYCOSYLTRANSFERASE 74E1-RELATED"/>
    <property type="match status" value="1"/>
</dbReference>
<dbReference type="BioCyc" id="MetaCyc:MONOMER-18000"/>
<dbReference type="FunFam" id="3.40.50.2000:FF:000129">
    <property type="entry name" value="Glycosyltransferase"/>
    <property type="match status" value="1"/>
</dbReference>
<evidence type="ECO:0000256" key="4">
    <source>
        <dbReference type="RuleBase" id="RU003718"/>
    </source>
</evidence>
<keyword evidence="2 4" id="KW-0328">Glycosyltransferase</keyword>
<dbReference type="GO" id="GO:0080043">
    <property type="term" value="F:quercetin 3-O-glucosyltransferase activity"/>
    <property type="evidence" value="ECO:0007669"/>
    <property type="project" value="TreeGrafter"/>
</dbReference>
<name>A8CDW6_ROSHC</name>
<dbReference type="AlphaFoldDB" id="A8CDW6"/>
<dbReference type="GO" id="GO:0080044">
    <property type="term" value="F:quercetin 7-O-glucosyltransferase activity"/>
    <property type="evidence" value="ECO:0007669"/>
    <property type="project" value="TreeGrafter"/>
</dbReference>
<comment type="similarity">
    <text evidence="1 4">Belongs to the UDP-glycosyltransferase family.</text>
</comment>
<dbReference type="InterPro" id="IPR002213">
    <property type="entry name" value="UDP_glucos_trans"/>
</dbReference>
<evidence type="ECO:0000256" key="5">
    <source>
        <dbReference type="RuleBase" id="RU362057"/>
    </source>
</evidence>
<dbReference type="SUPFAM" id="SSF53756">
    <property type="entry name" value="UDP-Glycosyltransferase/glycogen phosphorylase"/>
    <property type="match status" value="1"/>
</dbReference>
<evidence type="ECO:0000256" key="3">
    <source>
        <dbReference type="ARBA" id="ARBA00022679"/>
    </source>
</evidence>
<keyword evidence="3 4" id="KW-0808">Transferase</keyword>
<dbReference type="CAZy" id="GT1">
    <property type="family name" value="Glycosyltransferase Family 1"/>
</dbReference>